<dbReference type="InterPro" id="IPR046357">
    <property type="entry name" value="PPIase_dom_sf"/>
</dbReference>
<comment type="catalytic activity">
    <reaction evidence="1 5 6">
        <text>[protein]-peptidylproline (omega=180) = [protein]-peptidylproline (omega=0)</text>
        <dbReference type="Rhea" id="RHEA:16237"/>
        <dbReference type="Rhea" id="RHEA-COMP:10747"/>
        <dbReference type="Rhea" id="RHEA-COMP:10748"/>
        <dbReference type="ChEBI" id="CHEBI:83833"/>
        <dbReference type="ChEBI" id="CHEBI:83834"/>
        <dbReference type="EC" id="5.2.1.8"/>
    </reaction>
</comment>
<accession>A0A2A2TCI8</accession>
<dbReference type="RefSeq" id="WP_095724300.1">
    <property type="nucleotide sequence ID" value="NZ_NTFS01000413.1"/>
</dbReference>
<dbReference type="Gene3D" id="3.10.50.40">
    <property type="match status" value="1"/>
</dbReference>
<gene>
    <name evidence="10" type="ORF">CK510_25280</name>
</gene>
<evidence type="ECO:0000256" key="7">
    <source>
        <dbReference type="SAM" id="MobiDB-lite"/>
    </source>
</evidence>
<comment type="similarity">
    <text evidence="2 6">Belongs to the FKBP-type PPIase family.</text>
</comment>
<dbReference type="PANTHER" id="PTHR43811:SF19">
    <property type="entry name" value="39 KDA FK506-BINDING NUCLEAR PROTEIN"/>
    <property type="match status" value="1"/>
</dbReference>
<comment type="caution">
    <text evidence="10">The sequence shown here is derived from an EMBL/GenBank/DDBJ whole genome shotgun (WGS) entry which is preliminary data.</text>
</comment>
<dbReference type="OrthoDB" id="280278at2"/>
<evidence type="ECO:0000313" key="10">
    <source>
        <dbReference type="EMBL" id="PAX51345.1"/>
    </source>
</evidence>
<evidence type="ECO:0000256" key="8">
    <source>
        <dbReference type="SAM" id="SignalP"/>
    </source>
</evidence>
<dbReference type="PROSITE" id="PS51257">
    <property type="entry name" value="PROKAR_LIPOPROTEIN"/>
    <property type="match status" value="1"/>
</dbReference>
<dbReference type="FunFam" id="3.10.50.40:FF:000006">
    <property type="entry name" value="Peptidyl-prolyl cis-trans isomerase"/>
    <property type="match status" value="1"/>
</dbReference>
<protein>
    <recommendedName>
        <fullName evidence="6">Peptidyl-prolyl cis-trans isomerase</fullName>
        <ecNumber evidence="6">5.2.1.8</ecNumber>
    </recommendedName>
</protein>
<feature type="compositionally biased region" description="Polar residues" evidence="7">
    <location>
        <begin position="25"/>
        <end position="35"/>
    </location>
</feature>
<keyword evidence="8" id="KW-0732">Signal</keyword>
<feature type="region of interest" description="Disordered" evidence="7">
    <location>
        <begin position="25"/>
        <end position="73"/>
    </location>
</feature>
<dbReference type="PANTHER" id="PTHR43811">
    <property type="entry name" value="FKBP-TYPE PEPTIDYL-PROLYL CIS-TRANS ISOMERASE FKPA"/>
    <property type="match status" value="1"/>
</dbReference>
<keyword evidence="11" id="KW-1185">Reference proteome</keyword>
<dbReference type="SUPFAM" id="SSF54534">
    <property type="entry name" value="FKBP-like"/>
    <property type="match status" value="1"/>
</dbReference>
<dbReference type="PROSITE" id="PS50059">
    <property type="entry name" value="FKBP_PPIASE"/>
    <property type="match status" value="1"/>
</dbReference>
<evidence type="ECO:0000256" key="4">
    <source>
        <dbReference type="ARBA" id="ARBA00023235"/>
    </source>
</evidence>
<evidence type="ECO:0000256" key="5">
    <source>
        <dbReference type="PROSITE-ProRule" id="PRU00277"/>
    </source>
</evidence>
<evidence type="ECO:0000256" key="6">
    <source>
        <dbReference type="RuleBase" id="RU003915"/>
    </source>
</evidence>
<evidence type="ECO:0000256" key="2">
    <source>
        <dbReference type="ARBA" id="ARBA00006577"/>
    </source>
</evidence>
<proteinExistence type="inferred from homology"/>
<dbReference type="GO" id="GO:0003755">
    <property type="term" value="F:peptidyl-prolyl cis-trans isomerase activity"/>
    <property type="evidence" value="ECO:0007669"/>
    <property type="project" value="UniProtKB-UniRule"/>
</dbReference>
<evidence type="ECO:0000256" key="1">
    <source>
        <dbReference type="ARBA" id="ARBA00000971"/>
    </source>
</evidence>
<dbReference type="InterPro" id="IPR001179">
    <property type="entry name" value="PPIase_FKBP_dom"/>
</dbReference>
<name>A0A2A2TCI8_9CYAN</name>
<dbReference type="Pfam" id="PF00254">
    <property type="entry name" value="FKBP_C"/>
    <property type="match status" value="1"/>
</dbReference>
<dbReference type="AlphaFoldDB" id="A0A2A2TCI8"/>
<evidence type="ECO:0000313" key="11">
    <source>
        <dbReference type="Proteomes" id="UP000218238"/>
    </source>
</evidence>
<feature type="chain" id="PRO_5012223536" description="Peptidyl-prolyl cis-trans isomerase" evidence="8">
    <location>
        <begin position="20"/>
        <end position="188"/>
    </location>
</feature>
<organism evidence="10 11">
    <name type="scientific">Brunnivagina elsteri CCALA 953</name>
    <dbReference type="NCBI Taxonomy" id="987040"/>
    <lineage>
        <taxon>Bacteria</taxon>
        <taxon>Bacillati</taxon>
        <taxon>Cyanobacteriota</taxon>
        <taxon>Cyanophyceae</taxon>
        <taxon>Nostocales</taxon>
        <taxon>Calotrichaceae</taxon>
        <taxon>Brunnivagina</taxon>
    </lineage>
</organism>
<feature type="domain" description="PPIase FKBP-type" evidence="9">
    <location>
        <begin position="99"/>
        <end position="188"/>
    </location>
</feature>
<feature type="compositionally biased region" description="Low complexity" evidence="7">
    <location>
        <begin position="36"/>
        <end position="73"/>
    </location>
</feature>
<sequence length="188" mass="19342">MLKTILRCAGLVITCCAIAACNETSNTQQSSNPGEATSSPSLAASTETTTPTTSTITASPTTTSTPATTKTDAKNTVTTASGLKYVDLKVGSGATPKTGQTISVHYTGTLENGTKFDSSRDRNEPIEFPLGTGKVIPGWDEGLSTMKVGGRRQLIIPGKLGYGAAGTPDGTIPPNATLLFDVELMGIK</sequence>
<evidence type="ECO:0000256" key="3">
    <source>
        <dbReference type="ARBA" id="ARBA00023110"/>
    </source>
</evidence>
<reference evidence="10 11" key="1">
    <citation type="submission" date="2017-08" db="EMBL/GenBank/DDBJ databases">
        <title>Draft genome sequence of filamentous cyanobacterium Calothrix elsteri CCALA 953.</title>
        <authorList>
            <person name="Gagunashvili A.N."/>
            <person name="Elster J."/>
            <person name="Andresson O.S."/>
        </authorList>
    </citation>
    <scope>NUCLEOTIDE SEQUENCE [LARGE SCALE GENOMIC DNA]</scope>
    <source>
        <strain evidence="10 11">CCALA 953</strain>
    </source>
</reference>
<evidence type="ECO:0000259" key="9">
    <source>
        <dbReference type="PROSITE" id="PS50059"/>
    </source>
</evidence>
<keyword evidence="3 5" id="KW-0697">Rotamase</keyword>
<keyword evidence="4 5" id="KW-0413">Isomerase</keyword>
<dbReference type="EMBL" id="NTFS01000413">
    <property type="protein sequence ID" value="PAX51345.1"/>
    <property type="molecule type" value="Genomic_DNA"/>
</dbReference>
<feature type="signal peptide" evidence="8">
    <location>
        <begin position="1"/>
        <end position="19"/>
    </location>
</feature>
<dbReference type="Proteomes" id="UP000218238">
    <property type="component" value="Unassembled WGS sequence"/>
</dbReference>
<dbReference type="EC" id="5.2.1.8" evidence="6"/>